<evidence type="ECO:0000313" key="2">
    <source>
        <dbReference type="EMBL" id="KAE8239956.1"/>
    </source>
</evidence>
<proteinExistence type="predicted"/>
<keyword evidence="3" id="KW-1185">Reference proteome</keyword>
<name>A0A8T8SGE0_9BASI</name>
<accession>A0A8T8SGE0</accession>
<sequence>MSREDPPARNTRAATAAATAADPSSTTASPPWTQDIQAAMDALRSDVDARFGSISQRLEDNAGQLGAVRTDMALQYQNLVDLIKNPTSATAAPSTTMSPSGTVLPAPSPVPACTTAPALVIPAASTTSPADAPTPQADTAPWSRGPAYKSLPSDDIVVQSTPSGQGLHITAEPASSSPTRGEPISVSFTPSGLSKGYNIKTSDIGTFDGTPEDLELFLARVQALNDSESDINWKQAMLRAMPLLMRGYAASWYQTLEPSKRLSLTSLASWFRELREAFSPDPNYMRRLARARAWKPDQEDIVGYVFDKTALIKAAFPGVPDSEVIYDIVDRLPTEIRKLLRTPLQPQGSLVDLRNELRMQEQFWRADTGRALIKPETSTTVATSKPPKYSSFAGPVQVLAPEPVRQQSSTTSTARRPPPTSPLASRRPPGKSISEDFDGSRLDYGIEPESKKRMMRYRIPGTDRVMWCQRPCRRCGADHFDFAHDYCASHPIASVNTAAADDLDSFDYLVTMEEDNDSSDF</sequence>
<gene>
    <name evidence="2" type="ORF">A4X13_0g8000</name>
</gene>
<reference evidence="2" key="2">
    <citation type="journal article" date="2019" name="IMA Fungus">
        <title>Genome sequencing and comparison of five Tilletia species to identify candidate genes for the detection of regulated species infecting wheat.</title>
        <authorList>
            <person name="Nguyen H.D.T."/>
            <person name="Sultana T."/>
            <person name="Kesanakurti P."/>
            <person name="Hambleton S."/>
        </authorList>
    </citation>
    <scope>NUCLEOTIDE SEQUENCE</scope>
    <source>
        <strain evidence="2">DAOMC 236416</strain>
    </source>
</reference>
<feature type="region of interest" description="Disordered" evidence="1">
    <location>
        <begin position="125"/>
        <end position="183"/>
    </location>
</feature>
<feature type="region of interest" description="Disordered" evidence="1">
    <location>
        <begin position="375"/>
        <end position="444"/>
    </location>
</feature>
<protein>
    <recommendedName>
        <fullName evidence="4">Retrotransposon gag domain-containing protein</fullName>
    </recommendedName>
</protein>
<feature type="compositionally biased region" description="Low complexity" evidence="1">
    <location>
        <begin position="8"/>
        <end position="31"/>
    </location>
</feature>
<feature type="region of interest" description="Disordered" evidence="1">
    <location>
        <begin position="1"/>
        <end position="32"/>
    </location>
</feature>
<dbReference type="EMBL" id="LWDF02001188">
    <property type="protein sequence ID" value="KAE8239956.1"/>
    <property type="molecule type" value="Genomic_DNA"/>
</dbReference>
<evidence type="ECO:0008006" key="4">
    <source>
        <dbReference type="Google" id="ProtNLM"/>
    </source>
</evidence>
<reference evidence="2" key="1">
    <citation type="submission" date="2016-04" db="EMBL/GenBank/DDBJ databases">
        <authorList>
            <person name="Nguyen H.D."/>
            <person name="Samba Siva P."/>
            <person name="Cullis J."/>
            <person name="Levesque C.A."/>
            <person name="Hambleton S."/>
        </authorList>
    </citation>
    <scope>NUCLEOTIDE SEQUENCE</scope>
    <source>
        <strain evidence="2">DAOMC 236416</strain>
    </source>
</reference>
<evidence type="ECO:0000313" key="3">
    <source>
        <dbReference type="Proteomes" id="UP000077521"/>
    </source>
</evidence>
<dbReference type="AlphaFoldDB" id="A0A8T8SGE0"/>
<comment type="caution">
    <text evidence="2">The sequence shown here is derived from an EMBL/GenBank/DDBJ whole genome shotgun (WGS) entry which is preliminary data.</text>
</comment>
<evidence type="ECO:0000256" key="1">
    <source>
        <dbReference type="SAM" id="MobiDB-lite"/>
    </source>
</evidence>
<dbReference type="Proteomes" id="UP000077521">
    <property type="component" value="Unassembled WGS sequence"/>
</dbReference>
<feature type="compositionally biased region" description="Low complexity" evidence="1">
    <location>
        <begin position="125"/>
        <end position="141"/>
    </location>
</feature>
<organism evidence="2 3">
    <name type="scientific">Tilletia indica</name>
    <dbReference type="NCBI Taxonomy" id="43049"/>
    <lineage>
        <taxon>Eukaryota</taxon>
        <taxon>Fungi</taxon>
        <taxon>Dikarya</taxon>
        <taxon>Basidiomycota</taxon>
        <taxon>Ustilaginomycotina</taxon>
        <taxon>Exobasidiomycetes</taxon>
        <taxon>Tilletiales</taxon>
        <taxon>Tilletiaceae</taxon>
        <taxon>Tilletia</taxon>
    </lineage>
</organism>